<dbReference type="GO" id="GO:0016740">
    <property type="term" value="F:transferase activity"/>
    <property type="evidence" value="ECO:0007669"/>
    <property type="project" value="TreeGrafter"/>
</dbReference>
<dbReference type="InterPro" id="IPR052926">
    <property type="entry name" value="Metallo-beta-lactamase_dom"/>
</dbReference>
<proteinExistence type="predicted"/>
<sequence>MKVKLTTLCENTAAKPGFMAEWGLSIIVQVDDLNVLFDTGGNFAAVRNADKLGVKLCDINKIVLSHAHADHTGGLREVLRRTGKTEVIAHPAIWELKYTKRPYEENEAFIGVPFARAELELFGASFTLNKKPVYITDSIMTTGEIVQATDFEAVEPIFFVKEGGSLRHDPIRDDLALIVKTKEGLVIVLGCAHRGIVSTIRHAQEITGEERIHTVVGGTHLSPKTDEQVEKTILALQEIGVQKIGVSHCTGFNASMRLAQAFGDKFFINNAGTIYSLDSV</sequence>
<dbReference type="SUPFAM" id="SSF56281">
    <property type="entry name" value="Metallo-hydrolase/oxidoreductase"/>
    <property type="match status" value="1"/>
</dbReference>
<organism evidence="2 3">
    <name type="scientific">Aerophobetes bacterium</name>
    <dbReference type="NCBI Taxonomy" id="2030807"/>
    <lineage>
        <taxon>Bacteria</taxon>
        <taxon>Candidatus Aerophobota</taxon>
    </lineage>
</organism>
<comment type="caution">
    <text evidence="2">The sequence shown here is derived from an EMBL/GenBank/DDBJ whole genome shotgun (WGS) entry which is preliminary data.</text>
</comment>
<dbReference type="PANTHER" id="PTHR13754">
    <property type="entry name" value="METALLO-BETA-LACTAMASE SUPERFAMILY PROTEIN"/>
    <property type="match status" value="1"/>
</dbReference>
<name>A0A523UZU3_UNCAE</name>
<protein>
    <submittedName>
        <fullName evidence="2">MBL fold metallo-hydrolase</fullName>
    </submittedName>
</protein>
<gene>
    <name evidence="2" type="ORF">E3J59_01200</name>
</gene>
<dbReference type="InterPro" id="IPR036866">
    <property type="entry name" value="RibonucZ/Hydroxyglut_hydro"/>
</dbReference>
<reference evidence="2 3" key="1">
    <citation type="submission" date="2019-03" db="EMBL/GenBank/DDBJ databases">
        <title>Metabolic potential of uncultured bacteria and archaea associated with petroleum seepage in deep-sea sediments.</title>
        <authorList>
            <person name="Dong X."/>
            <person name="Hubert C."/>
        </authorList>
    </citation>
    <scope>NUCLEOTIDE SEQUENCE [LARGE SCALE GENOMIC DNA]</scope>
    <source>
        <strain evidence="2">E29_bin78</strain>
    </source>
</reference>
<keyword evidence="2" id="KW-0378">Hydrolase</keyword>
<dbReference type="AlphaFoldDB" id="A0A523UZU3"/>
<dbReference type="InterPro" id="IPR001279">
    <property type="entry name" value="Metallo-B-lactamas"/>
</dbReference>
<feature type="domain" description="Metallo-beta-lactamase" evidence="1">
    <location>
        <begin position="23"/>
        <end position="193"/>
    </location>
</feature>
<dbReference type="Pfam" id="PF00753">
    <property type="entry name" value="Lactamase_B"/>
    <property type="match status" value="1"/>
</dbReference>
<dbReference type="PANTHER" id="PTHR13754:SF13">
    <property type="entry name" value="METALLO-BETA-LACTAMASE SUPERFAMILY PROTEIN (AFU_ORTHOLOGUE AFUA_3G07630)"/>
    <property type="match status" value="1"/>
</dbReference>
<dbReference type="GO" id="GO:0016787">
    <property type="term" value="F:hydrolase activity"/>
    <property type="evidence" value="ECO:0007669"/>
    <property type="project" value="UniProtKB-KW"/>
</dbReference>
<evidence type="ECO:0000313" key="3">
    <source>
        <dbReference type="Proteomes" id="UP000320679"/>
    </source>
</evidence>
<dbReference type="SMART" id="SM00849">
    <property type="entry name" value="Lactamase_B"/>
    <property type="match status" value="1"/>
</dbReference>
<dbReference type="CDD" id="cd07713">
    <property type="entry name" value="DHPS-like_MBL-fold"/>
    <property type="match status" value="1"/>
</dbReference>
<dbReference type="Gene3D" id="3.60.15.10">
    <property type="entry name" value="Ribonuclease Z/Hydroxyacylglutathione hydrolase-like"/>
    <property type="match status" value="1"/>
</dbReference>
<dbReference type="InterPro" id="IPR041712">
    <property type="entry name" value="DHPS-like_MBL-fold"/>
</dbReference>
<dbReference type="Proteomes" id="UP000320679">
    <property type="component" value="Unassembled WGS sequence"/>
</dbReference>
<evidence type="ECO:0000259" key="1">
    <source>
        <dbReference type="SMART" id="SM00849"/>
    </source>
</evidence>
<accession>A0A523UZU3</accession>
<dbReference type="EMBL" id="SOJK01000057">
    <property type="protein sequence ID" value="TET48046.1"/>
    <property type="molecule type" value="Genomic_DNA"/>
</dbReference>
<evidence type="ECO:0000313" key="2">
    <source>
        <dbReference type="EMBL" id="TET48046.1"/>
    </source>
</evidence>